<dbReference type="EMBL" id="ML991828">
    <property type="protein sequence ID" value="KAF2231320.1"/>
    <property type="molecule type" value="Genomic_DNA"/>
</dbReference>
<evidence type="ECO:0000313" key="2">
    <source>
        <dbReference type="EMBL" id="KAF2231320.1"/>
    </source>
</evidence>
<reference evidence="2" key="1">
    <citation type="journal article" date="2020" name="Stud. Mycol.">
        <title>101 Dothideomycetes genomes: a test case for predicting lifestyles and emergence of pathogens.</title>
        <authorList>
            <person name="Haridas S."/>
            <person name="Albert R."/>
            <person name="Binder M."/>
            <person name="Bloem J."/>
            <person name="Labutti K."/>
            <person name="Salamov A."/>
            <person name="Andreopoulos B."/>
            <person name="Baker S."/>
            <person name="Barry K."/>
            <person name="Bills G."/>
            <person name="Bluhm B."/>
            <person name="Cannon C."/>
            <person name="Castanera R."/>
            <person name="Culley D."/>
            <person name="Daum C."/>
            <person name="Ezra D."/>
            <person name="Gonzalez J."/>
            <person name="Henrissat B."/>
            <person name="Kuo A."/>
            <person name="Liang C."/>
            <person name="Lipzen A."/>
            <person name="Lutzoni F."/>
            <person name="Magnuson J."/>
            <person name="Mondo S."/>
            <person name="Nolan M."/>
            <person name="Ohm R."/>
            <person name="Pangilinan J."/>
            <person name="Park H.-J."/>
            <person name="Ramirez L."/>
            <person name="Alfaro M."/>
            <person name="Sun H."/>
            <person name="Tritt A."/>
            <person name="Yoshinaga Y."/>
            <person name="Zwiers L.-H."/>
            <person name="Turgeon B."/>
            <person name="Goodwin S."/>
            <person name="Spatafora J."/>
            <person name="Crous P."/>
            <person name="Grigoriev I."/>
        </authorList>
    </citation>
    <scope>NUCLEOTIDE SEQUENCE</scope>
    <source>
        <strain evidence="2">Tuck. ex Michener</strain>
    </source>
</reference>
<dbReference type="Proteomes" id="UP000800092">
    <property type="component" value="Unassembled WGS sequence"/>
</dbReference>
<name>A0A6A6H0R5_VIRVR</name>
<dbReference type="AlphaFoldDB" id="A0A6A6H0R5"/>
<evidence type="ECO:0008006" key="4">
    <source>
        <dbReference type="Google" id="ProtNLM"/>
    </source>
</evidence>
<proteinExistence type="predicted"/>
<keyword evidence="3" id="KW-1185">Reference proteome</keyword>
<feature type="region of interest" description="Disordered" evidence="1">
    <location>
        <begin position="203"/>
        <end position="224"/>
    </location>
</feature>
<dbReference type="InterPro" id="IPR011990">
    <property type="entry name" value="TPR-like_helical_dom_sf"/>
</dbReference>
<gene>
    <name evidence="2" type="ORF">EV356DRAFT_569628</name>
</gene>
<sequence length="341" mass="37979">MEYRTSFATAEISFRNSRNVPQRASSDISGQPTTNGSIRPKAMLDIWANATLLFSNMAFEQALIEYQRLISFRPSDTYQAVIFLNMGLIRCILGENYRGLECFDKATEKCSHLAIGWLLQGITSYMLQKFQDAVAQLENCLACFTPGAEAIDYGLIGLDFILSRRDVEENIKISQEALLFLRWRLAPIPKRVAGLQLIEPLFPTSPSSPPPQHHEATSDPTSPATWYVSGRGGVRQTFQYGLDGAADSPPSSTDFTLLGPPSWLQAAKEARAQAYYVGFAALKTEGIQCALDSFPSPLRTEFARGEALNRLEGDEEGSEELLERWFEERERMRGGKAVRAS</sequence>
<organism evidence="2 3">
    <name type="scientific">Viridothelium virens</name>
    <name type="common">Speckled blister lichen</name>
    <name type="synonym">Trypethelium virens</name>
    <dbReference type="NCBI Taxonomy" id="1048519"/>
    <lineage>
        <taxon>Eukaryota</taxon>
        <taxon>Fungi</taxon>
        <taxon>Dikarya</taxon>
        <taxon>Ascomycota</taxon>
        <taxon>Pezizomycotina</taxon>
        <taxon>Dothideomycetes</taxon>
        <taxon>Dothideomycetes incertae sedis</taxon>
        <taxon>Trypetheliales</taxon>
        <taxon>Trypetheliaceae</taxon>
        <taxon>Viridothelium</taxon>
    </lineage>
</organism>
<dbReference type="SUPFAM" id="SSF48452">
    <property type="entry name" value="TPR-like"/>
    <property type="match status" value="1"/>
</dbReference>
<dbReference type="OrthoDB" id="5419799at2759"/>
<accession>A0A6A6H0R5</accession>
<protein>
    <recommendedName>
        <fullName evidence="4">TPR-like protein</fullName>
    </recommendedName>
</protein>
<evidence type="ECO:0000313" key="3">
    <source>
        <dbReference type="Proteomes" id="UP000800092"/>
    </source>
</evidence>
<evidence type="ECO:0000256" key="1">
    <source>
        <dbReference type="SAM" id="MobiDB-lite"/>
    </source>
</evidence>
<dbReference type="Gene3D" id="1.25.40.10">
    <property type="entry name" value="Tetratricopeptide repeat domain"/>
    <property type="match status" value="1"/>
</dbReference>